<dbReference type="Proteomes" id="UP000241209">
    <property type="component" value="Unassembled WGS sequence"/>
</dbReference>
<dbReference type="RefSeq" id="WP_107557353.1">
    <property type="nucleotide sequence ID" value="NZ_CANQVP010000053.1"/>
</dbReference>
<accession>A0A2T4PQP8</accession>
<comment type="caution">
    <text evidence="2">The sequence shown here is derived from an EMBL/GenBank/DDBJ whole genome shotgun (WGS) entry which is preliminary data.</text>
</comment>
<dbReference type="GO" id="GO:0003746">
    <property type="term" value="F:translation elongation factor activity"/>
    <property type="evidence" value="ECO:0007669"/>
    <property type="project" value="UniProtKB-KW"/>
</dbReference>
<dbReference type="OrthoDB" id="1891078at2"/>
<keyword evidence="2" id="KW-0251">Elongation factor</keyword>
<dbReference type="Gene3D" id="1.20.1280.250">
    <property type="match status" value="1"/>
</dbReference>
<gene>
    <name evidence="2" type="ORF">BU072_12335</name>
</gene>
<evidence type="ECO:0000259" key="1">
    <source>
        <dbReference type="Pfam" id="PF07299"/>
    </source>
</evidence>
<evidence type="ECO:0000313" key="2">
    <source>
        <dbReference type="EMBL" id="PTI28085.1"/>
    </source>
</evidence>
<keyword evidence="2" id="KW-0648">Protein biosynthesis</keyword>
<proteinExistence type="predicted"/>
<dbReference type="AlphaFoldDB" id="A0A2T4PQP8"/>
<protein>
    <submittedName>
        <fullName evidence="2">Elongation factor G-binding protein</fullName>
    </submittedName>
</protein>
<dbReference type="STRING" id="1167632.GCA_000286335_02450"/>
<name>A0A2T4PQP8_9STAP</name>
<dbReference type="Pfam" id="PF07299">
    <property type="entry name" value="EF-G-binding_N"/>
    <property type="match status" value="1"/>
</dbReference>
<dbReference type="EMBL" id="PZFK01000035">
    <property type="protein sequence ID" value="PTI28085.1"/>
    <property type="molecule type" value="Genomic_DNA"/>
</dbReference>
<dbReference type="CDD" id="cd16342">
    <property type="entry name" value="FusC_FusB"/>
    <property type="match status" value="1"/>
</dbReference>
<dbReference type="InterPro" id="IPR038344">
    <property type="entry name" value="EF-G_N_sf"/>
</dbReference>
<dbReference type="InterPro" id="IPR010841">
    <property type="entry name" value="EF-G-binding_N"/>
</dbReference>
<reference evidence="2 3" key="1">
    <citation type="journal article" date="2016" name="Front. Microbiol.">
        <title>Comprehensive Phylogenetic Analysis of Bovine Non-aureus Staphylococci Species Based on Whole-Genome Sequencing.</title>
        <authorList>
            <person name="Naushad S."/>
            <person name="Barkema H.W."/>
            <person name="Luby C."/>
            <person name="Condas L.A."/>
            <person name="Nobrega D.B."/>
            <person name="Carson D.A."/>
            <person name="De Buck J."/>
        </authorList>
    </citation>
    <scope>NUCLEOTIDE SEQUENCE [LARGE SCALE GENOMIC DNA]</scope>
    <source>
        <strain evidence="2 3">SNUC 2204</strain>
    </source>
</reference>
<sequence>MNNYIQPYQFVSIKQKSEQLSNVYKSVNDLKTIDTFQAITYDHISQLFSEKHSEIEEFTNIIMNKRISRAQVEKVLFGLKSYVIPFEMPSSKQLEKLFKKTKKLKQPDWESIDLKESSYIGWNDSGKQKKFIIMYENGILTGVSGDLSPTIKPGICSICKKESNVSMFLSMTKSKGDGTYTKNGNYICHDSQRCNQQLDQLDGLYDFIHTVKAK</sequence>
<organism evidence="2 3">
    <name type="scientific">Mammaliicoccus vitulinus</name>
    <dbReference type="NCBI Taxonomy" id="71237"/>
    <lineage>
        <taxon>Bacteria</taxon>
        <taxon>Bacillati</taxon>
        <taxon>Bacillota</taxon>
        <taxon>Bacilli</taxon>
        <taxon>Bacillales</taxon>
        <taxon>Staphylococcaceae</taxon>
        <taxon>Mammaliicoccus</taxon>
    </lineage>
</organism>
<feature type="domain" description="Elongation factor G-binding protein N-terminal" evidence="1">
    <location>
        <begin position="5"/>
        <end position="87"/>
    </location>
</feature>
<evidence type="ECO:0000313" key="3">
    <source>
        <dbReference type="Proteomes" id="UP000241209"/>
    </source>
</evidence>